<evidence type="ECO:0000313" key="2">
    <source>
        <dbReference type="Proteomes" id="UP000006054"/>
    </source>
</evidence>
<evidence type="ECO:0000313" key="1">
    <source>
        <dbReference type="EMBL" id="AFM04743.1"/>
    </source>
</evidence>
<organism evidence="1 2">
    <name type="scientific">Bernardetia litoralis (strain ATCC 23117 / DSM 6794 / NBRC 15988 / NCIMB 1366 / Fx l1 / Sio-4)</name>
    <name type="common">Flexibacter litoralis</name>
    <dbReference type="NCBI Taxonomy" id="880071"/>
    <lineage>
        <taxon>Bacteria</taxon>
        <taxon>Pseudomonadati</taxon>
        <taxon>Bacteroidota</taxon>
        <taxon>Cytophagia</taxon>
        <taxon>Cytophagales</taxon>
        <taxon>Bernardetiaceae</taxon>
        <taxon>Bernardetia</taxon>
    </lineage>
</organism>
<dbReference type="AlphaFoldDB" id="I4ALA8"/>
<gene>
    <name evidence="1" type="ordered locus">Fleli_2371</name>
</gene>
<sequence precursor="true">MKRLRNILLTVGLTFFVQSHSFSKTIPIPVEKVFENVKQTLDIKVIGYIGDSIMTYVNINNQDTLNLDCKLKNYSESSIKIMKENNPNYNSWEGTFPKIGETVTMINYEYGGNRVLFARKEKGNYRFWDPMSIPFANSVFFVAKEGTYKPTELCKNDYQTETEFHCSDGFLIEEKEFEILKNKS</sequence>
<dbReference type="KEGG" id="fli:Fleli_2371"/>
<protein>
    <submittedName>
        <fullName evidence="1">Uncharacterized protein</fullName>
    </submittedName>
</protein>
<dbReference type="EMBL" id="CP003345">
    <property type="protein sequence ID" value="AFM04743.1"/>
    <property type="molecule type" value="Genomic_DNA"/>
</dbReference>
<dbReference type="STRING" id="880071.Fleli_2371"/>
<reference evidence="2" key="1">
    <citation type="submission" date="2012-06" db="EMBL/GenBank/DDBJ databases">
        <title>The complete genome of Flexibacter litoralis DSM 6794.</title>
        <authorList>
            <person name="Lucas S."/>
            <person name="Copeland A."/>
            <person name="Lapidus A."/>
            <person name="Glavina del Rio T."/>
            <person name="Dalin E."/>
            <person name="Tice H."/>
            <person name="Bruce D."/>
            <person name="Goodwin L."/>
            <person name="Pitluck S."/>
            <person name="Peters L."/>
            <person name="Ovchinnikova G."/>
            <person name="Lu M."/>
            <person name="Kyrpides N."/>
            <person name="Mavromatis K."/>
            <person name="Ivanova N."/>
            <person name="Brettin T."/>
            <person name="Detter J.C."/>
            <person name="Han C."/>
            <person name="Larimer F."/>
            <person name="Land M."/>
            <person name="Hauser L."/>
            <person name="Markowitz V."/>
            <person name="Cheng J.-F."/>
            <person name="Hugenholtz P."/>
            <person name="Woyke T."/>
            <person name="Wu D."/>
            <person name="Spring S."/>
            <person name="Lang E."/>
            <person name="Kopitz M."/>
            <person name="Brambilla E."/>
            <person name="Klenk H.-P."/>
            <person name="Eisen J.A."/>
        </authorList>
    </citation>
    <scope>NUCLEOTIDE SEQUENCE [LARGE SCALE GENOMIC DNA]</scope>
    <source>
        <strain evidence="2">ATCC 23117 / DSM 6794 / NBRC 15988 / NCIMB 1366 / Sio-4</strain>
    </source>
</reference>
<proteinExistence type="predicted"/>
<keyword evidence="2" id="KW-1185">Reference proteome</keyword>
<dbReference type="RefSeq" id="WP_014798181.1">
    <property type="nucleotide sequence ID" value="NC_018018.1"/>
</dbReference>
<accession>I4ALA8</accession>
<dbReference type="Proteomes" id="UP000006054">
    <property type="component" value="Chromosome"/>
</dbReference>
<dbReference type="HOGENOM" id="CLU_1466163_0_0_10"/>
<name>I4ALA8_BERLS</name>